<reference evidence="1 2" key="1">
    <citation type="submission" date="2024-03" db="EMBL/GenBank/DDBJ databases">
        <title>First Report of Pectobacterium brasiliscabiei causing potato scab in china.</title>
        <authorList>
            <person name="Handique U."/>
        </authorList>
    </citation>
    <scope>NUCLEOTIDE SEQUENCE [LARGE SCALE GENOMIC DNA]</scope>
    <source>
        <strain evidence="1 2">ZRIMU1503</strain>
    </source>
</reference>
<keyword evidence="2" id="KW-1185">Reference proteome</keyword>
<organism evidence="1 2">
    <name type="scientific">Streptomyces brasiliscabiei</name>
    <dbReference type="NCBI Taxonomy" id="2736302"/>
    <lineage>
        <taxon>Bacteria</taxon>
        <taxon>Bacillati</taxon>
        <taxon>Actinomycetota</taxon>
        <taxon>Actinomycetes</taxon>
        <taxon>Kitasatosporales</taxon>
        <taxon>Streptomycetaceae</taxon>
        <taxon>Streptomyces</taxon>
    </lineage>
</organism>
<sequence>MEVWPRMFHAWQVAVGFLPEATEAVTRSAAFISRFAEGKTVDGVALAGGPV</sequence>
<name>A0ABU8G3L5_9ACTN</name>
<gene>
    <name evidence="1" type="ORF">WB403_01250</name>
</gene>
<evidence type="ECO:0000313" key="1">
    <source>
        <dbReference type="EMBL" id="MEI5607784.1"/>
    </source>
</evidence>
<dbReference type="EMBL" id="JBBAYM010000001">
    <property type="protein sequence ID" value="MEI5607784.1"/>
    <property type="molecule type" value="Genomic_DNA"/>
</dbReference>
<dbReference type="RefSeq" id="WP_336535464.1">
    <property type="nucleotide sequence ID" value="NZ_JBBAYL010000002.1"/>
</dbReference>
<comment type="caution">
    <text evidence="1">The sequence shown here is derived from an EMBL/GenBank/DDBJ whole genome shotgun (WGS) entry which is preliminary data.</text>
</comment>
<proteinExistence type="predicted"/>
<evidence type="ECO:0000313" key="2">
    <source>
        <dbReference type="Proteomes" id="UP001365781"/>
    </source>
</evidence>
<protein>
    <submittedName>
        <fullName evidence="1">Uncharacterized protein</fullName>
    </submittedName>
</protein>
<dbReference type="Proteomes" id="UP001365781">
    <property type="component" value="Unassembled WGS sequence"/>
</dbReference>
<accession>A0ABU8G3L5</accession>